<keyword evidence="1 2" id="KW-0808">Transferase</keyword>
<gene>
    <name evidence="2" type="ORF">Metal_0332</name>
</gene>
<dbReference type="EMBL" id="CM001475">
    <property type="protein sequence ID" value="EIC28191.1"/>
    <property type="molecule type" value="Genomic_DNA"/>
</dbReference>
<dbReference type="CDD" id="cd02440">
    <property type="entry name" value="AdoMet_MTases"/>
    <property type="match status" value="1"/>
</dbReference>
<dbReference type="GO" id="GO:0008168">
    <property type="term" value="F:methyltransferase activity"/>
    <property type="evidence" value="ECO:0007669"/>
    <property type="project" value="UniProtKB-KW"/>
</dbReference>
<dbReference type="Gene3D" id="3.40.50.150">
    <property type="entry name" value="Vaccinia Virus protein VP39"/>
    <property type="match status" value="1"/>
</dbReference>
<keyword evidence="2" id="KW-0489">Methyltransferase</keyword>
<evidence type="ECO:0000256" key="1">
    <source>
        <dbReference type="ARBA" id="ARBA00022679"/>
    </source>
</evidence>
<dbReference type="Pfam" id="PF13489">
    <property type="entry name" value="Methyltransf_23"/>
    <property type="match status" value="1"/>
</dbReference>
<dbReference type="GO" id="GO:0032259">
    <property type="term" value="P:methylation"/>
    <property type="evidence" value="ECO:0007669"/>
    <property type="project" value="UniProtKB-KW"/>
</dbReference>
<dbReference type="Proteomes" id="UP000005090">
    <property type="component" value="Chromosome"/>
</dbReference>
<dbReference type="AlphaFoldDB" id="H8GLZ5"/>
<accession>H8GLZ5</accession>
<dbReference type="HOGENOM" id="CLU_540611_0_0_6"/>
<dbReference type="SUPFAM" id="SSF53335">
    <property type="entry name" value="S-adenosyl-L-methionine-dependent methyltransferases"/>
    <property type="match status" value="1"/>
</dbReference>
<sequence length="470" mass="52604">MKIMVAIANYGTKNAKYAARLIREYQAMPFDVDIFVLSEAPKDYGKEVNVLVGLPSPDPWSLPFAHKRLFADHAEDYDLFIYTEDDTLIREENLRAYLGASEALGEGLLPGFVRYELYPDGSKNYTDIHGPYHWLPDSVRQAGEYVYVRLSNLHSACYMLTRSQLRQAIRSGGFLVEPHSGRYDLICSAGTDPYTRCGFTRVICLSHLAEFELHHLSNAYLDRVGLDEDEYRLQIDALLEVLRNERSAAELFAAEKPLDTSAWDKLYYEPCRNDLALRVPSAAYEILSIGCGWGKTEEQLVAQGKRVTAIPLDAVIGRLAEARGVTVLPPDFAEAFRRLEGNTFDAILLSDVLQHLPDPVEVLQKLSAYLGPDGVMVGAVPNLNLNRRIIGRLRAKSNKWTQLNGSFRKMGMHRPSALMLKAWLKKSGFNMQAVSYSGFSSTRSWTGLVSLLPDSLTAANIVFTAGRLPD</sequence>
<organism evidence="2 3">
    <name type="scientific">Methylomicrobium album BG8</name>
    <dbReference type="NCBI Taxonomy" id="686340"/>
    <lineage>
        <taxon>Bacteria</taxon>
        <taxon>Pseudomonadati</taxon>
        <taxon>Pseudomonadota</taxon>
        <taxon>Gammaproteobacteria</taxon>
        <taxon>Methylococcales</taxon>
        <taxon>Methylococcaceae</taxon>
        <taxon>Methylomicrobium</taxon>
    </lineage>
</organism>
<reference evidence="2 3" key="1">
    <citation type="journal article" date="2013" name="Genome Announc.">
        <title>Genome Sequence of the Obligate Gammaproteobacterial Methanotroph Methylomicrobium album Strain BG8.</title>
        <authorList>
            <person name="Kits K.D."/>
            <person name="Kalyuzhnaya M.G."/>
            <person name="Klotz M.G."/>
            <person name="Jetten M.S."/>
            <person name="Op den Camp H.J."/>
            <person name="Vuilleumier S."/>
            <person name="Bringel F."/>
            <person name="Dispirito A.A."/>
            <person name="Murrell J.C."/>
            <person name="Bruce D."/>
            <person name="Cheng J.F."/>
            <person name="Copeland A."/>
            <person name="Goodwin L."/>
            <person name="Hauser L."/>
            <person name="Lajus A."/>
            <person name="Land M.L."/>
            <person name="Lapidus A."/>
            <person name="Lucas S."/>
            <person name="Medigue C."/>
            <person name="Pitluck S."/>
            <person name="Woyke T."/>
            <person name="Zeytun A."/>
            <person name="Stein L.Y."/>
        </authorList>
    </citation>
    <scope>NUCLEOTIDE SEQUENCE [LARGE SCALE GENOMIC DNA]</scope>
    <source>
        <strain evidence="2 3">BG8</strain>
    </source>
</reference>
<dbReference type="PANTHER" id="PTHR43861:SF3">
    <property type="entry name" value="PUTATIVE (AFU_ORTHOLOGUE AFUA_2G14390)-RELATED"/>
    <property type="match status" value="1"/>
</dbReference>
<dbReference type="eggNOG" id="COG4106">
    <property type="taxonomic scope" value="Bacteria"/>
</dbReference>
<evidence type="ECO:0000313" key="3">
    <source>
        <dbReference type="Proteomes" id="UP000005090"/>
    </source>
</evidence>
<name>H8GLZ5_METAL</name>
<protein>
    <submittedName>
        <fullName evidence="2">Methyltransferase family protein</fullName>
    </submittedName>
</protein>
<dbReference type="STRING" id="686340.Metal_0332"/>
<evidence type="ECO:0000313" key="2">
    <source>
        <dbReference type="EMBL" id="EIC28191.1"/>
    </source>
</evidence>
<dbReference type="RefSeq" id="WP_005368979.1">
    <property type="nucleotide sequence ID" value="NZ_CM001475.1"/>
</dbReference>
<keyword evidence="3" id="KW-1185">Reference proteome</keyword>
<dbReference type="PANTHER" id="PTHR43861">
    <property type="entry name" value="TRANS-ACONITATE 2-METHYLTRANSFERASE-RELATED"/>
    <property type="match status" value="1"/>
</dbReference>
<dbReference type="InterPro" id="IPR029063">
    <property type="entry name" value="SAM-dependent_MTases_sf"/>
</dbReference>
<proteinExistence type="predicted"/>